<feature type="domain" description="DUF7962" evidence="1">
    <location>
        <begin position="73"/>
        <end position="186"/>
    </location>
</feature>
<gene>
    <name evidence="2" type="ORF">SLS60_003695</name>
</gene>
<dbReference type="Gene3D" id="1.20.1050.10">
    <property type="match status" value="1"/>
</dbReference>
<dbReference type="Gene3D" id="3.40.30.110">
    <property type="match status" value="2"/>
</dbReference>
<dbReference type="Proteomes" id="UP001521785">
    <property type="component" value="Unassembled WGS sequence"/>
</dbReference>
<dbReference type="EMBL" id="JAKJXO020000004">
    <property type="protein sequence ID" value="KAL1606293.1"/>
    <property type="molecule type" value="Genomic_DNA"/>
</dbReference>
<keyword evidence="3" id="KW-1185">Reference proteome</keyword>
<reference evidence="2 3" key="1">
    <citation type="submission" date="2024-02" db="EMBL/GenBank/DDBJ databases">
        <title>De novo assembly and annotation of 12 fungi associated with fruit tree decline syndrome in Ontario, Canada.</title>
        <authorList>
            <person name="Sulman M."/>
            <person name="Ellouze W."/>
            <person name="Ilyukhin E."/>
        </authorList>
    </citation>
    <scope>NUCLEOTIDE SEQUENCE [LARGE SCALE GENOMIC DNA]</scope>
    <source>
        <strain evidence="2 3">M42-189</strain>
    </source>
</reference>
<dbReference type="Pfam" id="PF25907">
    <property type="entry name" value="DUF7962"/>
    <property type="match status" value="1"/>
</dbReference>
<protein>
    <recommendedName>
        <fullName evidence="1">DUF7962 domain-containing protein</fullName>
    </recommendedName>
</protein>
<dbReference type="InterPro" id="IPR058268">
    <property type="entry name" value="DUF7962"/>
</dbReference>
<accession>A0ABR3RPD2</accession>
<organism evidence="2 3">
    <name type="scientific">Paraconiothyrium brasiliense</name>
    <dbReference type="NCBI Taxonomy" id="300254"/>
    <lineage>
        <taxon>Eukaryota</taxon>
        <taxon>Fungi</taxon>
        <taxon>Dikarya</taxon>
        <taxon>Ascomycota</taxon>
        <taxon>Pezizomycotina</taxon>
        <taxon>Dothideomycetes</taxon>
        <taxon>Pleosporomycetidae</taxon>
        <taxon>Pleosporales</taxon>
        <taxon>Massarineae</taxon>
        <taxon>Didymosphaeriaceae</taxon>
        <taxon>Paraconiothyrium</taxon>
    </lineage>
</organism>
<evidence type="ECO:0000259" key="1">
    <source>
        <dbReference type="Pfam" id="PF25907"/>
    </source>
</evidence>
<dbReference type="InterPro" id="IPR036282">
    <property type="entry name" value="Glutathione-S-Trfase_C_sf"/>
</dbReference>
<proteinExistence type="predicted"/>
<dbReference type="SUPFAM" id="SSF47616">
    <property type="entry name" value="GST C-terminal domain-like"/>
    <property type="match status" value="1"/>
</dbReference>
<name>A0ABR3RPD2_9PLEO</name>
<evidence type="ECO:0000313" key="2">
    <source>
        <dbReference type="EMBL" id="KAL1606293.1"/>
    </source>
</evidence>
<comment type="caution">
    <text evidence="2">The sequence shown here is derived from an EMBL/GenBank/DDBJ whole genome shotgun (WGS) entry which is preliminary data.</text>
</comment>
<evidence type="ECO:0000313" key="3">
    <source>
        <dbReference type="Proteomes" id="UP001521785"/>
    </source>
</evidence>
<sequence length="292" mass="32829">MPRPDLEKLGVKYRRIPVLAIGRDVYLDTRLILRKLEEKFPNGKLGSDKPEQQFIERLLERYMVEGPVFQEAAGLVPSAFLKDPIFAKDRKGFLGRDWTPEEMDEGRPECLVFIRNLFDLLETTILADGRQWVLETERPSLADLQAIWPVDWVTSLKMPSHVVSEEQFPKVYAWISRFRAALKDADSAPTAVPMTGDEAFSYIKSIQGSKEPNPEDAVDEDDPQDFERGTLVEIYPSDWGSEHRDAGRLVALARDEVTIMAAGALDLRIHAPRTGFKMTAVGKAAATGGTKL</sequence>